<protein>
    <recommendedName>
        <fullName evidence="5">5-formyltetrahydrofolate cyclo-ligase</fullName>
        <ecNumber evidence="5">6.3.3.2</ecNumber>
    </recommendedName>
</protein>
<dbReference type="Pfam" id="PF01812">
    <property type="entry name" value="5-FTHF_cyc-lig"/>
    <property type="match status" value="1"/>
</dbReference>
<evidence type="ECO:0000256" key="6">
    <source>
        <dbReference type="SAM" id="MobiDB-lite"/>
    </source>
</evidence>
<proteinExistence type="inferred from homology"/>
<dbReference type="Gene3D" id="3.40.50.10420">
    <property type="entry name" value="NagB/RpiA/CoA transferase-like"/>
    <property type="match status" value="1"/>
</dbReference>
<feature type="region of interest" description="Disordered" evidence="6">
    <location>
        <begin position="1"/>
        <end position="22"/>
    </location>
</feature>
<dbReference type="SUPFAM" id="SSF100950">
    <property type="entry name" value="NagB/RpiA/CoA transferase-like"/>
    <property type="match status" value="1"/>
</dbReference>
<dbReference type="STRING" id="1029756.W911_08375"/>
<dbReference type="InterPro" id="IPR024185">
    <property type="entry name" value="FTHF_cligase-like_sf"/>
</dbReference>
<keyword evidence="5" id="KW-0460">Magnesium</keyword>
<keyword evidence="7" id="KW-0436">Ligase</keyword>
<comment type="catalytic activity">
    <reaction evidence="5">
        <text>(6S)-5-formyl-5,6,7,8-tetrahydrofolate + ATP = (6R)-5,10-methenyltetrahydrofolate + ADP + phosphate</text>
        <dbReference type="Rhea" id="RHEA:10488"/>
        <dbReference type="ChEBI" id="CHEBI:30616"/>
        <dbReference type="ChEBI" id="CHEBI:43474"/>
        <dbReference type="ChEBI" id="CHEBI:57455"/>
        <dbReference type="ChEBI" id="CHEBI:57457"/>
        <dbReference type="ChEBI" id="CHEBI:456216"/>
        <dbReference type="EC" id="6.3.3.2"/>
    </reaction>
</comment>
<dbReference type="EC" id="6.3.3.2" evidence="5"/>
<evidence type="ECO:0000256" key="1">
    <source>
        <dbReference type="ARBA" id="ARBA00010638"/>
    </source>
</evidence>
<dbReference type="AlphaFoldDB" id="V5SD04"/>
<keyword evidence="2 4" id="KW-0547">Nucleotide-binding</keyword>
<dbReference type="HOGENOM" id="CLU_066245_0_1_5"/>
<evidence type="ECO:0000313" key="8">
    <source>
        <dbReference type="Proteomes" id="UP000018542"/>
    </source>
</evidence>
<dbReference type="GO" id="GO:0030272">
    <property type="term" value="F:5-formyltetrahydrofolate cyclo-ligase activity"/>
    <property type="evidence" value="ECO:0007669"/>
    <property type="project" value="UniProtKB-EC"/>
</dbReference>
<feature type="binding site" evidence="4">
    <location>
        <position position="77"/>
    </location>
    <ligand>
        <name>substrate</name>
    </ligand>
</feature>
<dbReference type="InterPro" id="IPR002698">
    <property type="entry name" value="FTHF_cligase"/>
</dbReference>
<dbReference type="PIRSF" id="PIRSF006806">
    <property type="entry name" value="FTHF_cligase"/>
    <property type="match status" value="1"/>
</dbReference>
<comment type="cofactor">
    <cofactor evidence="5">
        <name>Mg(2+)</name>
        <dbReference type="ChEBI" id="CHEBI:18420"/>
    </cofactor>
</comment>
<dbReference type="InterPro" id="IPR037171">
    <property type="entry name" value="NagB/RpiA_transferase-like"/>
</dbReference>
<evidence type="ECO:0000256" key="4">
    <source>
        <dbReference type="PIRSR" id="PIRSR006806-1"/>
    </source>
</evidence>
<dbReference type="NCBIfam" id="TIGR02727">
    <property type="entry name" value="MTHFS_bact"/>
    <property type="match status" value="1"/>
</dbReference>
<accession>V5SD04</accession>
<feature type="binding site" evidence="4">
    <location>
        <position position="72"/>
    </location>
    <ligand>
        <name>substrate</name>
    </ligand>
</feature>
<dbReference type="GO" id="GO:0005524">
    <property type="term" value="F:ATP binding"/>
    <property type="evidence" value="ECO:0007669"/>
    <property type="project" value="UniProtKB-KW"/>
</dbReference>
<dbReference type="PATRIC" id="fig|1029756.8.peg.1746"/>
<dbReference type="PANTHER" id="PTHR23407">
    <property type="entry name" value="ATPASE INHIBITOR/5-FORMYLTETRAHYDROFOLATE CYCLO-LIGASE"/>
    <property type="match status" value="1"/>
</dbReference>
<feature type="binding site" evidence="4">
    <location>
        <begin position="152"/>
        <end position="160"/>
    </location>
    <ligand>
        <name>ATP</name>
        <dbReference type="ChEBI" id="CHEBI:30616"/>
    </ligand>
</feature>
<evidence type="ECO:0000256" key="2">
    <source>
        <dbReference type="ARBA" id="ARBA00022741"/>
    </source>
</evidence>
<dbReference type="EMBL" id="CP006912">
    <property type="protein sequence ID" value="AHB48403.1"/>
    <property type="molecule type" value="Genomic_DNA"/>
</dbReference>
<evidence type="ECO:0000256" key="5">
    <source>
        <dbReference type="RuleBase" id="RU361279"/>
    </source>
</evidence>
<dbReference type="KEGG" id="hni:W911_08375"/>
<dbReference type="OrthoDB" id="9801938at2"/>
<keyword evidence="8" id="KW-1185">Reference proteome</keyword>
<dbReference type="Proteomes" id="UP000018542">
    <property type="component" value="Chromosome"/>
</dbReference>
<keyword evidence="3 4" id="KW-0067">ATP-binding</keyword>
<keyword evidence="5" id="KW-0479">Metal-binding</keyword>
<sequence length="212" mass="23018">MPETPYSRNDRALTDLTPSPSVDELKKDLRRRAKAVRSEAFAKAGAATAETIAGHGIAFAGRNAPAIVSGFLGIGDEIDLTPLMTRLESEGYRLALPVMEGKGKPLVFRAWSPGEPLGETMWGIREPLPTAETVDPDIVLGPLLAFDSRGYRLGYGGGFYDRTLARLRALKPIVSIGIAFDEQRVDAVPHVDYDERLDWILTPSGPLKCEAA</sequence>
<dbReference type="PANTHER" id="PTHR23407:SF1">
    <property type="entry name" value="5-FORMYLTETRAHYDROFOLATE CYCLO-LIGASE"/>
    <property type="match status" value="1"/>
</dbReference>
<reference evidence="7 8" key="1">
    <citation type="journal article" date="2014" name="Genome Announc.">
        <title>Complete Genome Sequence of Hyphomicrobium nitrativorans Strain NL23, a Denitrifying Bacterium Isolated from Biofilm of a Methanol-Fed Denitrification System Treating Seawater at the Montreal Biodome.</title>
        <authorList>
            <person name="Martineau C."/>
            <person name="Villeneuve C."/>
            <person name="Mauffrey F."/>
            <person name="Villemur R."/>
        </authorList>
    </citation>
    <scope>NUCLEOTIDE SEQUENCE [LARGE SCALE GENOMIC DNA]</scope>
    <source>
        <strain evidence="7">NL23</strain>
    </source>
</reference>
<comment type="similarity">
    <text evidence="1 5">Belongs to the 5-formyltetrahydrofolate cyclo-ligase family.</text>
</comment>
<organism evidence="7 8">
    <name type="scientific">Hyphomicrobium nitrativorans NL23</name>
    <dbReference type="NCBI Taxonomy" id="1029756"/>
    <lineage>
        <taxon>Bacteria</taxon>
        <taxon>Pseudomonadati</taxon>
        <taxon>Pseudomonadota</taxon>
        <taxon>Alphaproteobacteria</taxon>
        <taxon>Hyphomicrobiales</taxon>
        <taxon>Hyphomicrobiaceae</taxon>
        <taxon>Hyphomicrobium</taxon>
    </lineage>
</organism>
<dbReference type="GO" id="GO:0009396">
    <property type="term" value="P:folic acid-containing compound biosynthetic process"/>
    <property type="evidence" value="ECO:0007669"/>
    <property type="project" value="TreeGrafter"/>
</dbReference>
<name>V5SD04_9HYPH</name>
<dbReference type="GO" id="GO:0046872">
    <property type="term" value="F:metal ion binding"/>
    <property type="evidence" value="ECO:0007669"/>
    <property type="project" value="UniProtKB-KW"/>
</dbReference>
<evidence type="ECO:0000256" key="3">
    <source>
        <dbReference type="ARBA" id="ARBA00022840"/>
    </source>
</evidence>
<feature type="binding site" evidence="4">
    <location>
        <begin position="26"/>
        <end position="30"/>
    </location>
    <ligand>
        <name>ATP</name>
        <dbReference type="ChEBI" id="CHEBI:30616"/>
    </ligand>
</feature>
<evidence type="ECO:0000313" key="7">
    <source>
        <dbReference type="EMBL" id="AHB48403.1"/>
    </source>
</evidence>
<dbReference type="GO" id="GO:0035999">
    <property type="term" value="P:tetrahydrofolate interconversion"/>
    <property type="evidence" value="ECO:0007669"/>
    <property type="project" value="TreeGrafter"/>
</dbReference>
<gene>
    <name evidence="7" type="ORF">W911_08375</name>
</gene>